<dbReference type="EMBL" id="CP002590">
    <property type="protein sequence ID" value="AEA11937.1"/>
    <property type="molecule type" value="Genomic_DNA"/>
</dbReference>
<dbReference type="KEGG" id="tuz:TUZN_0441"/>
<name>F2L378_THEU7</name>
<dbReference type="OrthoDB" id="25611at2157"/>
<dbReference type="RefSeq" id="WP_013679273.1">
    <property type="nucleotide sequence ID" value="NC_015315.1"/>
</dbReference>
<evidence type="ECO:0000313" key="2">
    <source>
        <dbReference type="Proteomes" id="UP000008138"/>
    </source>
</evidence>
<dbReference type="Proteomes" id="UP000008138">
    <property type="component" value="Chromosome"/>
</dbReference>
<accession>F2L378</accession>
<evidence type="ECO:0008006" key="3">
    <source>
        <dbReference type="Google" id="ProtNLM"/>
    </source>
</evidence>
<proteinExistence type="predicted"/>
<keyword evidence="2" id="KW-1185">Reference proteome</keyword>
<reference evidence="1 2" key="1">
    <citation type="journal article" date="2011" name="J. Bacteriol.">
        <title>Complete genome sequence of the thermoacidophilic crenarchaeon Thermoproteus uzoniensis 768-20.</title>
        <authorList>
            <person name="Mardanov A.V."/>
            <person name="Gumerov V.M."/>
            <person name="Beletsky A.V."/>
            <person name="Prokofeva M.I."/>
            <person name="Bonch-Osmolovskaya E.A."/>
            <person name="Ravin N.V."/>
            <person name="Skryabin K.G."/>
        </authorList>
    </citation>
    <scope>NUCLEOTIDE SEQUENCE [LARGE SCALE GENOMIC DNA]</scope>
    <source>
        <strain evidence="1 2">768-20</strain>
    </source>
</reference>
<dbReference type="eggNOG" id="arCOG05517">
    <property type="taxonomic scope" value="Archaea"/>
</dbReference>
<organism evidence="1 2">
    <name type="scientific">Thermoproteus uzoniensis (strain 768-20)</name>
    <dbReference type="NCBI Taxonomy" id="999630"/>
    <lineage>
        <taxon>Archaea</taxon>
        <taxon>Thermoproteota</taxon>
        <taxon>Thermoprotei</taxon>
        <taxon>Thermoproteales</taxon>
        <taxon>Thermoproteaceae</taxon>
        <taxon>Thermoproteus</taxon>
    </lineage>
</organism>
<dbReference type="GeneID" id="10359986"/>
<sequence>MSLAGIRFDYIHAERVASPPPNTPLQLQMNYQIEADRAVRRGNVLELPFALALTTNPNAVTLTIRGVAVIQGEVDPRNLPPHIAVPLMQMAMFEASLILRELGMPPPIYIQQGGGPQQQQQTRYF</sequence>
<reference key="2">
    <citation type="submission" date="2011-03" db="EMBL/GenBank/DDBJ databases">
        <title>Complete genome sequence of the thermoacidophilic crenarchaeon Thermoproteus uzoniensis 768-20.</title>
        <authorList>
            <person name="Mardanov A.V."/>
            <person name="Gumerov V.M."/>
            <person name="Beletsky A.V."/>
            <person name="Prokofeva M.I."/>
            <person name="Bonch-Osmolovskaya E.A."/>
            <person name="Ravin N.V."/>
            <person name="Skryabin K.G."/>
        </authorList>
    </citation>
    <scope>NUCLEOTIDE SEQUENCE</scope>
    <source>
        <strain>768-20</strain>
    </source>
</reference>
<dbReference type="AlphaFoldDB" id="F2L378"/>
<dbReference type="HOGENOM" id="CLU_157006_0_0_2"/>
<protein>
    <recommendedName>
        <fullName evidence="3">Preprotein translocase subunit SecB</fullName>
    </recommendedName>
</protein>
<evidence type="ECO:0000313" key="1">
    <source>
        <dbReference type="EMBL" id="AEA11937.1"/>
    </source>
</evidence>
<dbReference type="STRING" id="999630.TUZN_0441"/>
<gene>
    <name evidence="1" type="ordered locus">TUZN_0441</name>
</gene>